<name>C1GWB5_PARBA</name>
<dbReference type="VEuPathDB" id="FungiDB:PAAG_02810"/>
<reference evidence="1 2" key="1">
    <citation type="journal article" date="2011" name="PLoS Genet.">
        <title>Comparative genomic analysis of human fungal pathogens causing paracoccidioidomycosis.</title>
        <authorList>
            <person name="Desjardins C.A."/>
            <person name="Champion M.D."/>
            <person name="Holder J.W."/>
            <person name="Muszewska A."/>
            <person name="Goldberg J."/>
            <person name="Bailao A.M."/>
            <person name="Brigido M.M."/>
            <person name="Ferreira M.E."/>
            <person name="Garcia A.M."/>
            <person name="Grynberg M."/>
            <person name="Gujja S."/>
            <person name="Heiman D.I."/>
            <person name="Henn M.R."/>
            <person name="Kodira C.D."/>
            <person name="Leon-Narvaez H."/>
            <person name="Longo L.V."/>
            <person name="Ma L.J."/>
            <person name="Malavazi I."/>
            <person name="Matsuo A.L."/>
            <person name="Morais F.V."/>
            <person name="Pereira M."/>
            <person name="Rodriguez-Brito S."/>
            <person name="Sakthikumar S."/>
            <person name="Salem-Izacc S.M."/>
            <person name="Sykes S.M."/>
            <person name="Teixeira M.M."/>
            <person name="Vallejo M.C."/>
            <person name="Walter M.E."/>
            <person name="Yandava C."/>
            <person name="Young S."/>
            <person name="Zeng Q."/>
            <person name="Zucker J."/>
            <person name="Felipe M.S."/>
            <person name="Goldman G.H."/>
            <person name="Haas B.J."/>
            <person name="McEwen J.G."/>
            <person name="Nino-Vega G."/>
            <person name="Puccia R."/>
            <person name="San-Blas G."/>
            <person name="Soares C.M."/>
            <person name="Birren B.W."/>
            <person name="Cuomo C.A."/>
        </authorList>
    </citation>
    <scope>NUCLEOTIDE SEQUENCE [LARGE SCALE GENOMIC DNA]</scope>
    <source>
        <strain evidence="2">ATCC MYA-826 / Pb01</strain>
    </source>
</reference>
<dbReference type="AlphaFoldDB" id="C1GWB5"/>
<dbReference type="RefSeq" id="XP_015701837.1">
    <property type="nucleotide sequence ID" value="XM_015844759.1"/>
</dbReference>
<accession>C1GWB5</accession>
<evidence type="ECO:0000313" key="2">
    <source>
        <dbReference type="Proteomes" id="UP000002059"/>
    </source>
</evidence>
<sequence>MDGMLSDKVKERLQSARVSRFYNIICFRIIAPATELKQERAVVDWTVRRSGSAKLVELSQKDIKKDVLETTVYKNSAKRQVQLINTNSRKIHARVLERASLLNQEVTEIQISGLYYRHLTFNIKWTGGSDDEKCWVTLNPDAWIEGLFWVGVIGIIDDAFRGIPAINELLGKHPPRGKESWTLQWNENVENGPFFRMVTVKRTITCLAQRDGFKDHIRIHGDDTEPSGTRYKQWMKNATLLIHIDNKHLDKLRFEKVIACPYPCRRDARYIGVTGLKRHIYDVDEAQLVSNLDASTDNLMNFEDLPIAMIANTLEEPDENLKNSVLDVTSSKRDIVERE</sequence>
<proteinExistence type="predicted"/>
<dbReference type="eggNOG" id="ENOG502RPXD">
    <property type="taxonomic scope" value="Eukaryota"/>
</dbReference>
<keyword evidence="2" id="KW-1185">Reference proteome</keyword>
<dbReference type="HOGENOM" id="CLU_819148_0_0_1"/>
<dbReference type="OrthoDB" id="4185537at2759"/>
<evidence type="ECO:0000313" key="1">
    <source>
        <dbReference type="EMBL" id="EEH40834.2"/>
    </source>
</evidence>
<dbReference type="KEGG" id="pbl:PAAG_02810"/>
<dbReference type="STRING" id="502779.C1GWB5"/>
<protein>
    <submittedName>
        <fullName evidence="1">Uncharacterized protein</fullName>
    </submittedName>
</protein>
<organism evidence="1 2">
    <name type="scientific">Paracoccidioides lutzii (strain ATCC MYA-826 / Pb01)</name>
    <name type="common">Paracoccidioides brasiliensis</name>
    <dbReference type="NCBI Taxonomy" id="502779"/>
    <lineage>
        <taxon>Eukaryota</taxon>
        <taxon>Fungi</taxon>
        <taxon>Dikarya</taxon>
        <taxon>Ascomycota</taxon>
        <taxon>Pezizomycotina</taxon>
        <taxon>Eurotiomycetes</taxon>
        <taxon>Eurotiomycetidae</taxon>
        <taxon>Onygenales</taxon>
        <taxon>Ajellomycetaceae</taxon>
        <taxon>Paracoccidioides</taxon>
    </lineage>
</organism>
<dbReference type="Proteomes" id="UP000002059">
    <property type="component" value="Partially assembled WGS sequence"/>
</dbReference>
<dbReference type="GeneID" id="9098770"/>
<gene>
    <name evidence="1" type="ORF">PAAG_02810</name>
</gene>
<dbReference type="EMBL" id="KN293997">
    <property type="protein sequence ID" value="EEH40834.2"/>
    <property type="molecule type" value="Genomic_DNA"/>
</dbReference>